<dbReference type="AlphaFoldDB" id="A0A7C4QR84"/>
<organism evidence="1">
    <name type="scientific">Schlesneria paludicola</name>
    <dbReference type="NCBI Taxonomy" id="360056"/>
    <lineage>
        <taxon>Bacteria</taxon>
        <taxon>Pseudomonadati</taxon>
        <taxon>Planctomycetota</taxon>
        <taxon>Planctomycetia</taxon>
        <taxon>Planctomycetales</taxon>
        <taxon>Planctomycetaceae</taxon>
        <taxon>Schlesneria</taxon>
    </lineage>
</organism>
<dbReference type="EMBL" id="DSVQ01000012">
    <property type="protein sequence ID" value="HGT39406.1"/>
    <property type="molecule type" value="Genomic_DNA"/>
</dbReference>
<reference evidence="1" key="1">
    <citation type="journal article" date="2020" name="mSystems">
        <title>Genome- and Community-Level Interaction Insights into Carbon Utilization and Element Cycling Functions of Hydrothermarchaeota in Hydrothermal Sediment.</title>
        <authorList>
            <person name="Zhou Z."/>
            <person name="Liu Y."/>
            <person name="Xu W."/>
            <person name="Pan J."/>
            <person name="Luo Z.H."/>
            <person name="Li M."/>
        </authorList>
    </citation>
    <scope>NUCLEOTIDE SEQUENCE [LARGE SCALE GENOMIC DNA]</scope>
    <source>
        <strain evidence="1">SpSt-508</strain>
    </source>
</reference>
<accession>A0A7C4QR84</accession>
<gene>
    <name evidence="1" type="ORF">ENS64_09130</name>
</gene>
<protein>
    <submittedName>
        <fullName evidence="1">Uncharacterized protein</fullName>
    </submittedName>
</protein>
<proteinExistence type="predicted"/>
<comment type="caution">
    <text evidence="1">The sequence shown here is derived from an EMBL/GenBank/DDBJ whole genome shotgun (WGS) entry which is preliminary data.</text>
</comment>
<evidence type="ECO:0000313" key="1">
    <source>
        <dbReference type="EMBL" id="HGT39406.1"/>
    </source>
</evidence>
<sequence length="104" mass="11044">MAKKAQVEVNKSQAIRDALKEYPDKPPKWIAQTLTEKGIAVSAQYVSVIKSADKGKQRSVQLPKLRAAGAVDSLTAAVNFIRATGGLAAAKRALAAVEEIRTLG</sequence>
<name>A0A7C4QR84_9PLAN</name>